<evidence type="ECO:0000313" key="2">
    <source>
        <dbReference type="Proteomes" id="UP000184047"/>
    </source>
</evidence>
<dbReference type="Proteomes" id="UP000184047">
    <property type="component" value="Unassembled WGS sequence"/>
</dbReference>
<name>A0A1M5PR99_9FLAO</name>
<gene>
    <name evidence="1" type="ORF">SAMN05421866_1921</name>
</gene>
<evidence type="ECO:0000313" key="1">
    <source>
        <dbReference type="EMBL" id="SHH04230.1"/>
    </source>
</evidence>
<keyword evidence="2" id="KW-1185">Reference proteome</keyword>
<accession>A0A1M5PR99</accession>
<dbReference type="EMBL" id="FQWT01000002">
    <property type="protein sequence ID" value="SHH04230.1"/>
    <property type="molecule type" value="Genomic_DNA"/>
</dbReference>
<organism evidence="1 2">
    <name type="scientific">Chryseobacterium oranimense</name>
    <dbReference type="NCBI Taxonomy" id="421058"/>
    <lineage>
        <taxon>Bacteria</taxon>
        <taxon>Pseudomonadati</taxon>
        <taxon>Bacteroidota</taxon>
        <taxon>Flavobacteriia</taxon>
        <taxon>Flavobacteriales</taxon>
        <taxon>Weeksellaceae</taxon>
        <taxon>Chryseobacterium group</taxon>
        <taxon>Chryseobacterium</taxon>
    </lineage>
</organism>
<dbReference type="STRING" id="421058.SAMN05421866_1921"/>
<protein>
    <submittedName>
        <fullName evidence="1">Uncharacterized protein</fullName>
    </submittedName>
</protein>
<proteinExistence type="predicted"/>
<reference evidence="2" key="1">
    <citation type="submission" date="2016-11" db="EMBL/GenBank/DDBJ databases">
        <authorList>
            <person name="Varghese N."/>
            <person name="Submissions S."/>
        </authorList>
    </citation>
    <scope>NUCLEOTIDE SEQUENCE [LARGE SCALE GENOMIC DNA]</scope>
    <source>
        <strain evidence="2">DSM 19055</strain>
    </source>
</reference>
<sequence length="133" mass="16127">MSCFTQSFDEIWKQKIFSIIFTRLKENEIAFLSRYKLKDSIGANFSQEYEQIRTYQNIYYYYYRSKIDNKGLELLIDDEEFYLGNIILLINSNKNDILKYAISWEDELIFAGVEIFKMDSDGLYFYWYNPPNE</sequence>
<dbReference type="AlphaFoldDB" id="A0A1M5PR99"/>